<feature type="transmembrane region" description="Helical" evidence="9">
    <location>
        <begin position="387"/>
        <end position="410"/>
    </location>
</feature>
<dbReference type="Pfam" id="PF00702">
    <property type="entry name" value="Hydrolase"/>
    <property type="match status" value="1"/>
</dbReference>
<evidence type="ECO:0000313" key="11">
    <source>
        <dbReference type="EMBL" id="ORY82598.1"/>
    </source>
</evidence>
<dbReference type="InterPro" id="IPR006121">
    <property type="entry name" value="HMA_dom"/>
</dbReference>
<evidence type="ECO:0000256" key="8">
    <source>
        <dbReference type="ARBA" id="ARBA00023136"/>
    </source>
</evidence>
<dbReference type="GO" id="GO:0030003">
    <property type="term" value="P:intracellular monoatomic cation homeostasis"/>
    <property type="evidence" value="ECO:0007669"/>
    <property type="project" value="UniProtKB-ARBA"/>
</dbReference>
<keyword evidence="4 9" id="KW-0547">Nucleotide-binding</keyword>
<dbReference type="Gene3D" id="3.40.1110.10">
    <property type="entry name" value="Calcium-transporting ATPase, cytoplasmic domain N"/>
    <property type="match status" value="1"/>
</dbReference>
<feature type="domain" description="HMA" evidence="10">
    <location>
        <begin position="1"/>
        <end position="67"/>
    </location>
</feature>
<evidence type="ECO:0000259" key="10">
    <source>
        <dbReference type="PROSITE" id="PS50846"/>
    </source>
</evidence>
<dbReference type="EMBL" id="MCFI01000009">
    <property type="protein sequence ID" value="ORY82598.1"/>
    <property type="molecule type" value="Genomic_DNA"/>
</dbReference>
<gene>
    <name evidence="11" type="ORF">BCR37DRAFT_336061</name>
</gene>
<sequence>ERVLFVVQGMDCAGCAASVDAVVKRIPGVASNTVNYTTCQLTVDYEGHLLSGAALQKAIEAAGYKCSVATESQEEMLRSLGKADEVKEFQRNFFFSLVLSIPVIFISTILPLFGKNGLQFEITPRLFLFDLVLLILTTPLQFYCARRFYQFTWSALRRFETNADTLITLGMSVSYLYSIFAMATAKPHKRPETLFETSAELVTFVLFGRWLEASATGSTTEAMAALVKLAPDTAVVVRNEREVTVPVDALTVGDIIVLHPGTIVPADAIVISGQGDFDESMLTGESIPRPKQKDDLVVAGTRNLNGSIVCKVKFAGQMTQLQQIIKLVSDAQTGEKANVQSLADRVAAIFTPCVVILSLITFIAWYVMDPTRYLHKSRGHFYDSLRFAIAVIVASCPCALVVATPAAVMVGTGKAASLGILIKGAPVLEHMTQVTDIIFDKTRTLTTGEFTLSEAKFITPMSQVEQLELWRAVAAAESASGAVHPLGAAILAHVAKLSSETLPMVQEFEYLPGRGIACKIQDRLLKVGNHLLLGLPAIEGNTDTNVLVSVDSQHVLSIGLKDQLRPGAQQVVAKLQEARQVWILTGDEEACAAPIAKSLGISPDHLYAQCSLQDKARFVTDLQAQGRRCLMMGDGVNDCLALSEAHVAVSMHGPGTQVAVDSADVVILGQDADSAILVKLVHALALAEATLARIKLNLVLAFGWNLLALPLAMGLLVPITGAAVYLPPGLAGGLMAMSCVGIITSSLMLQRWQPP</sequence>
<dbReference type="InterPro" id="IPR023214">
    <property type="entry name" value="HAD_sf"/>
</dbReference>
<evidence type="ECO:0000256" key="9">
    <source>
        <dbReference type="RuleBase" id="RU362081"/>
    </source>
</evidence>
<dbReference type="GO" id="GO:0012505">
    <property type="term" value="C:endomembrane system"/>
    <property type="evidence" value="ECO:0007669"/>
    <property type="project" value="UniProtKB-SubCell"/>
</dbReference>
<dbReference type="FunFam" id="2.70.150.10:FF:000002">
    <property type="entry name" value="Copper-transporting ATPase 1, putative"/>
    <property type="match status" value="1"/>
</dbReference>
<dbReference type="InterPro" id="IPR059000">
    <property type="entry name" value="ATPase_P-type_domA"/>
</dbReference>
<comment type="subcellular location">
    <subcellularLocation>
        <location evidence="1">Endomembrane system</location>
        <topology evidence="1">Multi-pass membrane protein</topology>
    </subcellularLocation>
    <subcellularLocation>
        <location evidence="9">Membrane</location>
    </subcellularLocation>
</comment>
<dbReference type="NCBIfam" id="TIGR01494">
    <property type="entry name" value="ATPase_P-type"/>
    <property type="match status" value="2"/>
</dbReference>
<dbReference type="GO" id="GO:0016020">
    <property type="term" value="C:membrane"/>
    <property type="evidence" value="ECO:0007669"/>
    <property type="project" value="UniProtKB-SubCell"/>
</dbReference>
<dbReference type="Gene3D" id="3.40.50.1000">
    <property type="entry name" value="HAD superfamily/HAD-like"/>
    <property type="match status" value="1"/>
</dbReference>
<dbReference type="AlphaFoldDB" id="A0A1Y2FF79"/>
<feature type="non-terminal residue" evidence="11">
    <location>
        <position position="1"/>
    </location>
</feature>
<evidence type="ECO:0000256" key="5">
    <source>
        <dbReference type="ARBA" id="ARBA00022840"/>
    </source>
</evidence>
<dbReference type="PANTHER" id="PTHR43520">
    <property type="entry name" value="ATP7, ISOFORM B"/>
    <property type="match status" value="1"/>
</dbReference>
<dbReference type="InterPro" id="IPR023299">
    <property type="entry name" value="ATPase_P-typ_cyto_dom_N"/>
</dbReference>
<dbReference type="InterPro" id="IPR017969">
    <property type="entry name" value="Heavy-metal-associated_CS"/>
</dbReference>
<dbReference type="InterPro" id="IPR023298">
    <property type="entry name" value="ATPase_P-typ_TM_dom_sf"/>
</dbReference>
<dbReference type="STRING" id="56484.A0A1Y2FF79"/>
<evidence type="ECO:0000256" key="6">
    <source>
        <dbReference type="ARBA" id="ARBA00022967"/>
    </source>
</evidence>
<dbReference type="GO" id="GO:0005507">
    <property type="term" value="F:copper ion binding"/>
    <property type="evidence" value="ECO:0007669"/>
    <property type="project" value="TreeGrafter"/>
</dbReference>
<comment type="caution">
    <text evidence="11">The sequence shown here is derived from an EMBL/GenBank/DDBJ whole genome shotgun (WGS) entry which is preliminary data.</text>
</comment>
<dbReference type="PANTHER" id="PTHR43520:SF8">
    <property type="entry name" value="P-TYPE CU(+) TRANSPORTER"/>
    <property type="match status" value="1"/>
</dbReference>
<dbReference type="InterPro" id="IPR001757">
    <property type="entry name" value="P_typ_ATPase"/>
</dbReference>
<dbReference type="OMA" id="CGWLIEK"/>
<keyword evidence="12" id="KW-1185">Reference proteome</keyword>
<dbReference type="GO" id="GO:0016887">
    <property type="term" value="F:ATP hydrolysis activity"/>
    <property type="evidence" value="ECO:0007669"/>
    <property type="project" value="InterPro"/>
</dbReference>
<dbReference type="InterPro" id="IPR036412">
    <property type="entry name" value="HAD-like_sf"/>
</dbReference>
<evidence type="ECO:0000313" key="12">
    <source>
        <dbReference type="Proteomes" id="UP000193685"/>
    </source>
</evidence>
<keyword evidence="7 9" id="KW-1133">Transmembrane helix</keyword>
<evidence type="ECO:0000256" key="4">
    <source>
        <dbReference type="ARBA" id="ARBA00022741"/>
    </source>
</evidence>
<dbReference type="Pfam" id="PF00122">
    <property type="entry name" value="E1-E2_ATPase"/>
    <property type="match status" value="1"/>
</dbReference>
<dbReference type="InterPro" id="IPR008250">
    <property type="entry name" value="ATPase_P-typ_transduc_dom_A_sf"/>
</dbReference>
<keyword evidence="6" id="KW-1278">Translocase</keyword>
<dbReference type="OrthoDB" id="432719at2759"/>
<keyword evidence="8 9" id="KW-0472">Membrane</keyword>
<reference evidence="11 12" key="1">
    <citation type="submission" date="2016-07" db="EMBL/GenBank/DDBJ databases">
        <title>Pervasive Adenine N6-methylation of Active Genes in Fungi.</title>
        <authorList>
            <consortium name="DOE Joint Genome Institute"/>
            <person name="Mondo S.J."/>
            <person name="Dannebaum R.O."/>
            <person name="Kuo R.C."/>
            <person name="Labutti K."/>
            <person name="Haridas S."/>
            <person name="Kuo A."/>
            <person name="Salamov A."/>
            <person name="Ahrendt S.R."/>
            <person name="Lipzen A."/>
            <person name="Sullivan W."/>
            <person name="Andreopoulos W.B."/>
            <person name="Clum A."/>
            <person name="Lindquist E."/>
            <person name="Daum C."/>
            <person name="Ramamoorthy G.K."/>
            <person name="Gryganskyi A."/>
            <person name="Culley D."/>
            <person name="Magnuson J.K."/>
            <person name="James T.Y."/>
            <person name="O'Malley M.A."/>
            <person name="Stajich J.E."/>
            <person name="Spatafora J.W."/>
            <person name="Visel A."/>
            <person name="Grigoriev I.V."/>
        </authorList>
    </citation>
    <scope>NUCLEOTIDE SEQUENCE [LARGE SCALE GENOMIC DNA]</scope>
    <source>
        <strain evidence="11 12">12-1054</strain>
    </source>
</reference>
<dbReference type="CDD" id="cd00371">
    <property type="entry name" value="HMA"/>
    <property type="match status" value="1"/>
</dbReference>
<keyword evidence="3 9" id="KW-0479">Metal-binding</keyword>
<feature type="non-terminal residue" evidence="11">
    <location>
        <position position="755"/>
    </location>
</feature>
<evidence type="ECO:0000256" key="7">
    <source>
        <dbReference type="ARBA" id="ARBA00022989"/>
    </source>
</evidence>
<feature type="transmembrane region" description="Helical" evidence="9">
    <location>
        <begin position="346"/>
        <end position="367"/>
    </location>
</feature>
<comment type="similarity">
    <text evidence="9">Belongs to the cation transport ATPase (P-type) (TC 3.A.3) family. Type IB subfamily.</text>
</comment>
<dbReference type="GO" id="GO:0005524">
    <property type="term" value="F:ATP binding"/>
    <property type="evidence" value="ECO:0007669"/>
    <property type="project" value="UniProtKB-UniRule"/>
</dbReference>
<dbReference type="Proteomes" id="UP000193685">
    <property type="component" value="Unassembled WGS sequence"/>
</dbReference>
<name>A0A1Y2FF79_PROLT</name>
<dbReference type="RefSeq" id="XP_040725469.1">
    <property type="nucleotide sequence ID" value="XM_040867211.1"/>
</dbReference>
<protein>
    <submittedName>
        <fullName evidence="11">E1-E2 ATPase-domain-containing protein</fullName>
    </submittedName>
</protein>
<dbReference type="SUPFAM" id="SSF56784">
    <property type="entry name" value="HAD-like"/>
    <property type="match status" value="1"/>
</dbReference>
<keyword evidence="2 9" id="KW-0812">Transmembrane</keyword>
<dbReference type="SUPFAM" id="SSF81665">
    <property type="entry name" value="Calcium ATPase, transmembrane domain M"/>
    <property type="match status" value="1"/>
</dbReference>
<dbReference type="PROSITE" id="PS50846">
    <property type="entry name" value="HMA_2"/>
    <property type="match status" value="1"/>
</dbReference>
<keyword evidence="5 9" id="KW-0067">ATP-binding</keyword>
<dbReference type="InterPro" id="IPR036163">
    <property type="entry name" value="HMA_dom_sf"/>
</dbReference>
<feature type="transmembrane region" description="Helical" evidence="9">
    <location>
        <begin position="730"/>
        <end position="749"/>
    </location>
</feature>
<dbReference type="PRINTS" id="PR00119">
    <property type="entry name" value="CATATPASE"/>
</dbReference>
<dbReference type="Pfam" id="PF00403">
    <property type="entry name" value="HMA"/>
    <property type="match status" value="1"/>
</dbReference>
<dbReference type="Gene3D" id="2.70.150.10">
    <property type="entry name" value="Calcium-transporting ATPase, cytoplasmic transduction domain A"/>
    <property type="match status" value="1"/>
</dbReference>
<dbReference type="GO" id="GO:0055070">
    <property type="term" value="P:copper ion homeostasis"/>
    <property type="evidence" value="ECO:0007669"/>
    <property type="project" value="TreeGrafter"/>
</dbReference>
<dbReference type="InterPro" id="IPR027256">
    <property type="entry name" value="P-typ_ATPase_IB"/>
</dbReference>
<dbReference type="Gene3D" id="3.30.70.100">
    <property type="match status" value="1"/>
</dbReference>
<dbReference type="SUPFAM" id="SSF55008">
    <property type="entry name" value="HMA, heavy metal-associated domain"/>
    <property type="match status" value="1"/>
</dbReference>
<evidence type="ECO:0000256" key="3">
    <source>
        <dbReference type="ARBA" id="ARBA00022723"/>
    </source>
</evidence>
<evidence type="ECO:0000256" key="2">
    <source>
        <dbReference type="ARBA" id="ARBA00022692"/>
    </source>
</evidence>
<proteinExistence type="inferred from homology"/>
<dbReference type="GeneID" id="63783810"/>
<dbReference type="NCBIfam" id="TIGR01525">
    <property type="entry name" value="ATPase-IB_hvy"/>
    <property type="match status" value="1"/>
</dbReference>
<organism evidence="11 12">
    <name type="scientific">Protomyces lactucae-debilis</name>
    <dbReference type="NCBI Taxonomy" id="2754530"/>
    <lineage>
        <taxon>Eukaryota</taxon>
        <taxon>Fungi</taxon>
        <taxon>Dikarya</taxon>
        <taxon>Ascomycota</taxon>
        <taxon>Taphrinomycotina</taxon>
        <taxon>Taphrinomycetes</taxon>
        <taxon>Taphrinales</taxon>
        <taxon>Protomycetaceae</taxon>
        <taxon>Protomyces</taxon>
    </lineage>
</organism>
<dbReference type="NCBIfam" id="TIGR01511">
    <property type="entry name" value="ATPase-IB1_Cu"/>
    <property type="match status" value="1"/>
</dbReference>
<feature type="transmembrane region" description="Helical" evidence="9">
    <location>
        <begin position="93"/>
        <end position="114"/>
    </location>
</feature>
<accession>A0A1Y2FF79</accession>
<evidence type="ECO:0000256" key="1">
    <source>
        <dbReference type="ARBA" id="ARBA00004127"/>
    </source>
</evidence>
<dbReference type="SUPFAM" id="SSF81653">
    <property type="entry name" value="Calcium ATPase, transduction domain A"/>
    <property type="match status" value="1"/>
</dbReference>
<feature type="transmembrane region" description="Helical" evidence="9">
    <location>
        <begin position="698"/>
        <end position="724"/>
    </location>
</feature>
<dbReference type="PROSITE" id="PS01047">
    <property type="entry name" value="HMA_1"/>
    <property type="match status" value="1"/>
</dbReference>
<dbReference type="GO" id="GO:0043682">
    <property type="term" value="F:P-type divalent copper transporter activity"/>
    <property type="evidence" value="ECO:0007669"/>
    <property type="project" value="TreeGrafter"/>
</dbReference>
<feature type="transmembrane region" description="Helical" evidence="9">
    <location>
        <begin position="126"/>
        <end position="145"/>
    </location>
</feature>